<evidence type="ECO:0000256" key="1">
    <source>
        <dbReference type="SAM" id="Phobius"/>
    </source>
</evidence>
<accession>A0ABY8WQG5</accession>
<keyword evidence="1" id="KW-0812">Transmembrane</keyword>
<name>A0ABY8WQG5_9ACTN</name>
<keyword evidence="1" id="KW-1133">Transmembrane helix</keyword>
<reference evidence="2 3" key="1">
    <citation type="submission" date="2023-06" db="EMBL/GenBank/DDBJ databases">
        <authorList>
            <person name="Yushchuk O."/>
            <person name="Binda E."/>
            <person name="Ruckert-Reed C."/>
            <person name="Fedorenko V."/>
            <person name="Kalinowski J."/>
            <person name="Marinelli F."/>
        </authorList>
    </citation>
    <scope>NUCLEOTIDE SEQUENCE [LARGE SCALE GENOMIC DNA]</scope>
    <source>
        <strain evidence="2 3">NRRL 3884</strain>
    </source>
</reference>
<feature type="transmembrane region" description="Helical" evidence="1">
    <location>
        <begin position="20"/>
        <end position="40"/>
    </location>
</feature>
<dbReference type="EMBL" id="CP126980">
    <property type="protein sequence ID" value="WIM99226.1"/>
    <property type="molecule type" value="Genomic_DNA"/>
</dbReference>
<evidence type="ECO:0000313" key="3">
    <source>
        <dbReference type="Proteomes" id="UP001240150"/>
    </source>
</evidence>
<evidence type="ECO:0000313" key="2">
    <source>
        <dbReference type="EMBL" id="WIM99226.1"/>
    </source>
</evidence>
<dbReference type="Proteomes" id="UP001240150">
    <property type="component" value="Chromosome"/>
</dbReference>
<protein>
    <submittedName>
        <fullName evidence="2">Uncharacterized protein</fullName>
    </submittedName>
</protein>
<gene>
    <name evidence="2" type="ORF">ACTOB_002872</name>
</gene>
<keyword evidence="3" id="KW-1185">Reference proteome</keyword>
<dbReference type="RefSeq" id="WP_284920665.1">
    <property type="nucleotide sequence ID" value="NZ_CP126980.1"/>
</dbReference>
<keyword evidence="1" id="KW-0472">Membrane</keyword>
<sequence>MASIAEGKSMSRRSLDLPPWVQRSVAMAALAAVLVAALLLREHRVSEGTAAGDAALFAVARKLCGGSEGADADPYPGSWASWPCEAKQFTSEASTRNFLVGVGFFIDPEPPVRAVAWQVRADRGGVRINVIGSSPAVLELHALKRRPGLWG</sequence>
<proteinExistence type="predicted"/>
<organism evidence="2 3">
    <name type="scientific">Actinoplanes oblitus</name>
    <dbReference type="NCBI Taxonomy" id="3040509"/>
    <lineage>
        <taxon>Bacteria</taxon>
        <taxon>Bacillati</taxon>
        <taxon>Actinomycetota</taxon>
        <taxon>Actinomycetes</taxon>
        <taxon>Micromonosporales</taxon>
        <taxon>Micromonosporaceae</taxon>
        <taxon>Actinoplanes</taxon>
    </lineage>
</organism>